<dbReference type="Gene3D" id="2.40.10.10">
    <property type="entry name" value="Trypsin-like serine proteases"/>
    <property type="match status" value="2"/>
</dbReference>
<name>A0A674AAU5_SALTR</name>
<keyword evidence="4" id="KW-1015">Disulfide bond</keyword>
<dbReference type="SMART" id="SM00020">
    <property type="entry name" value="Tryp_SPc"/>
    <property type="match status" value="2"/>
</dbReference>
<dbReference type="InterPro" id="IPR018114">
    <property type="entry name" value="TRYPSIN_HIS"/>
</dbReference>
<accession>A0A674AAU5</accession>
<dbReference type="FunFam" id="2.40.10.10:FF:000057">
    <property type="entry name" value="Zgc:100868"/>
    <property type="match status" value="1"/>
</dbReference>
<keyword evidence="3 5" id="KW-0720">Serine protease</keyword>
<evidence type="ECO:0000313" key="8">
    <source>
        <dbReference type="Proteomes" id="UP000472277"/>
    </source>
</evidence>
<keyword evidence="1 5" id="KW-0645">Protease</keyword>
<dbReference type="InterPro" id="IPR009003">
    <property type="entry name" value="Peptidase_S1_PA"/>
</dbReference>
<dbReference type="CDD" id="cd00190">
    <property type="entry name" value="Tryp_SPc"/>
    <property type="match status" value="2"/>
</dbReference>
<dbReference type="InterPro" id="IPR033116">
    <property type="entry name" value="TRYPSIN_SER"/>
</dbReference>
<gene>
    <name evidence="7" type="primary">LOC115170785</name>
</gene>
<dbReference type="Proteomes" id="UP000472277">
    <property type="component" value="Chromosome 32"/>
</dbReference>
<evidence type="ECO:0000256" key="4">
    <source>
        <dbReference type="ARBA" id="ARBA00023157"/>
    </source>
</evidence>
<evidence type="ECO:0000256" key="1">
    <source>
        <dbReference type="ARBA" id="ARBA00022670"/>
    </source>
</evidence>
<feature type="domain" description="Peptidase S1" evidence="6">
    <location>
        <begin position="107"/>
        <end position="338"/>
    </location>
</feature>
<dbReference type="AlphaFoldDB" id="A0A674AAU5"/>
<dbReference type="Pfam" id="PF00089">
    <property type="entry name" value="Trypsin"/>
    <property type="match status" value="2"/>
</dbReference>
<dbReference type="GeneTree" id="ENSGT00940000163009"/>
<dbReference type="Ensembl" id="ENSSTUT00000058971.1">
    <property type="protein sequence ID" value="ENSSTUP00000056368.1"/>
    <property type="gene ID" value="ENSSTUG00000023851.1"/>
</dbReference>
<dbReference type="PANTHER" id="PTHR24252">
    <property type="entry name" value="ACROSIN-RELATED"/>
    <property type="match status" value="1"/>
</dbReference>
<keyword evidence="2 5" id="KW-0378">Hydrolase</keyword>
<dbReference type="InterPro" id="IPR001254">
    <property type="entry name" value="Trypsin_dom"/>
</dbReference>
<feature type="domain" description="Peptidase S1" evidence="6">
    <location>
        <begin position="393"/>
        <end position="627"/>
    </location>
</feature>
<dbReference type="GO" id="GO:0004252">
    <property type="term" value="F:serine-type endopeptidase activity"/>
    <property type="evidence" value="ECO:0007669"/>
    <property type="project" value="InterPro"/>
</dbReference>
<dbReference type="PRINTS" id="PR00722">
    <property type="entry name" value="CHYMOTRYPSIN"/>
</dbReference>
<dbReference type="GO" id="GO:0006508">
    <property type="term" value="P:proteolysis"/>
    <property type="evidence" value="ECO:0007669"/>
    <property type="project" value="UniProtKB-KW"/>
</dbReference>
<evidence type="ECO:0000256" key="5">
    <source>
        <dbReference type="RuleBase" id="RU363034"/>
    </source>
</evidence>
<dbReference type="PROSITE" id="PS50240">
    <property type="entry name" value="TRYPSIN_DOM"/>
    <property type="match status" value="2"/>
</dbReference>
<dbReference type="PROSITE" id="PS00135">
    <property type="entry name" value="TRYPSIN_SER"/>
    <property type="match status" value="1"/>
</dbReference>
<keyword evidence="8" id="KW-1185">Reference proteome</keyword>
<dbReference type="InterPro" id="IPR001314">
    <property type="entry name" value="Peptidase_S1A"/>
</dbReference>
<dbReference type="PANTHER" id="PTHR24252:SF7">
    <property type="entry name" value="HYALIN"/>
    <property type="match status" value="1"/>
</dbReference>
<dbReference type="Ensembl" id="ENSSTUT00000058953.1">
    <property type="protein sequence ID" value="ENSSTUP00000056354.1"/>
    <property type="gene ID" value="ENSSTUG00000023851.1"/>
</dbReference>
<dbReference type="InterPro" id="IPR043504">
    <property type="entry name" value="Peptidase_S1_PA_chymotrypsin"/>
</dbReference>
<organism evidence="7 8">
    <name type="scientific">Salmo trutta</name>
    <name type="common">Brown trout</name>
    <dbReference type="NCBI Taxonomy" id="8032"/>
    <lineage>
        <taxon>Eukaryota</taxon>
        <taxon>Metazoa</taxon>
        <taxon>Chordata</taxon>
        <taxon>Craniata</taxon>
        <taxon>Vertebrata</taxon>
        <taxon>Euteleostomi</taxon>
        <taxon>Actinopterygii</taxon>
        <taxon>Neopterygii</taxon>
        <taxon>Teleostei</taxon>
        <taxon>Protacanthopterygii</taxon>
        <taxon>Salmoniformes</taxon>
        <taxon>Salmonidae</taxon>
        <taxon>Salmoninae</taxon>
        <taxon>Salmo</taxon>
    </lineage>
</organism>
<evidence type="ECO:0000313" key="7">
    <source>
        <dbReference type="Ensembl" id="ENSSTUP00000056368.1"/>
    </source>
</evidence>
<dbReference type="PROSITE" id="PS00134">
    <property type="entry name" value="TRYPSIN_HIS"/>
    <property type="match status" value="1"/>
</dbReference>
<reference evidence="7" key="1">
    <citation type="submission" date="2025-05" db="UniProtKB">
        <authorList>
            <consortium name="Ensembl"/>
        </authorList>
    </citation>
    <scope>IDENTIFICATION</scope>
</reference>
<dbReference type="SUPFAM" id="SSF50494">
    <property type="entry name" value="Trypsin-like serine proteases"/>
    <property type="match status" value="2"/>
</dbReference>
<evidence type="ECO:0000256" key="3">
    <source>
        <dbReference type="ARBA" id="ARBA00022825"/>
    </source>
</evidence>
<evidence type="ECO:0000256" key="2">
    <source>
        <dbReference type="ARBA" id="ARBA00022801"/>
    </source>
</evidence>
<protein>
    <submittedName>
        <fullName evidence="7">Zgc:100868</fullName>
    </submittedName>
</protein>
<sequence>MAFGLTIQTHNKKTAEIVCSEEKSVWTLNTHSTVRNHNNHSQPARQTDSSKTVCFYYKTNGVKRVMNYMFAHSVPKPNCSTVFGFSCFSVSHSQLDVCGISPLNTRIVGGQDAPPGSWPWQASLQKSGRHFCGGSLINKEWVLTAAHCFPSTSTSNLLVYLGRQNQQGSNPNEVSLTVTQIICHPNYISSTSDNDMCLLKLSSSVTFTNYIRPVCLAAQGSSFYAGTTSWVTGWGTLNSGGSLPQILQEVDVPIVGNRQCNCDYGVGSITDNMICAGLSAGGKDSCQGDSGGPLVSKQGTRWIQSGVVSFGNGCAMANFPGVYSRVSQYQTWINSQITSAQPGFITFSSNGTDSDLSVTCTALPSVRITTIPPTTTPAPVVCGSASASLNSRIGGGSSLATAGLWPWIASIQKNGAHVCGGTLVAVDSVMSDASCFSSQPNASQWTVILGRLKQNGSNPNEVTLNVINITMSNLTGNNVAILRLASQPKLSNYIQPICLDQGTSNFSTGTKCWVAGWGTGQGGAEQVLQEFQTSVVECVNVSSSDNICTGPVTLLQGDVGGPLMCKQGNSWFQTAVLTVGSSNATSGNTTSTNSTSKARLSRSLRASPNQVFTKTSHFKDFLTSTLGTLLFPATTITPTTPSAGCSNGASPAHSSFSLFLVLFSLSSVLLLGWDCR</sequence>
<proteinExistence type="predicted"/>
<evidence type="ECO:0000259" key="6">
    <source>
        <dbReference type="PROSITE" id="PS50240"/>
    </source>
</evidence>